<dbReference type="Pfam" id="PF12867">
    <property type="entry name" value="DinB_2"/>
    <property type="match status" value="1"/>
</dbReference>
<name>A0ABV9P5S8_9FLAO</name>
<proteinExistence type="predicted"/>
<dbReference type="Proteomes" id="UP001595885">
    <property type="component" value="Unassembled WGS sequence"/>
</dbReference>
<dbReference type="SUPFAM" id="SSF109854">
    <property type="entry name" value="DinB/YfiT-like putative metalloenzymes"/>
    <property type="match status" value="1"/>
</dbReference>
<evidence type="ECO:0000313" key="3">
    <source>
        <dbReference type="Proteomes" id="UP001595885"/>
    </source>
</evidence>
<organism evidence="2 3">
    <name type="scientific">Flavobacterium ponti</name>
    <dbReference type="NCBI Taxonomy" id="665133"/>
    <lineage>
        <taxon>Bacteria</taxon>
        <taxon>Pseudomonadati</taxon>
        <taxon>Bacteroidota</taxon>
        <taxon>Flavobacteriia</taxon>
        <taxon>Flavobacteriales</taxon>
        <taxon>Flavobacteriaceae</taxon>
        <taxon>Flavobacterium</taxon>
    </lineage>
</organism>
<dbReference type="EMBL" id="JBHSGW010000025">
    <property type="protein sequence ID" value="MFC4740060.1"/>
    <property type="molecule type" value="Genomic_DNA"/>
</dbReference>
<keyword evidence="3" id="KW-1185">Reference proteome</keyword>
<sequence length="150" mass="17875">MKAKLIAFENVLNNIDLFVSTNSIADFELKISKDKWSKKEIIGHLIDSALNNLQRLTEIQFIEKPYQIRAYNQNELVLANHYQNKDNQELVNLWLKLNNHMLYLMKNQTSKTLEFELILPNGEKKNLAFLIEDYLDHFYHHLKQIDSKWI</sequence>
<accession>A0ABV9P5S8</accession>
<dbReference type="InterPro" id="IPR034660">
    <property type="entry name" value="DinB/YfiT-like"/>
</dbReference>
<evidence type="ECO:0000259" key="1">
    <source>
        <dbReference type="Pfam" id="PF12867"/>
    </source>
</evidence>
<dbReference type="RefSeq" id="WP_379740674.1">
    <property type="nucleotide sequence ID" value="NZ_JBHSGW010000025.1"/>
</dbReference>
<feature type="domain" description="DinB-like" evidence="1">
    <location>
        <begin position="32"/>
        <end position="145"/>
    </location>
</feature>
<gene>
    <name evidence="2" type="ORF">ACFO3U_08640</name>
</gene>
<protein>
    <submittedName>
        <fullName evidence="2">DinB family protein</fullName>
    </submittedName>
</protein>
<dbReference type="Gene3D" id="1.20.120.450">
    <property type="entry name" value="dinb family like domain"/>
    <property type="match status" value="1"/>
</dbReference>
<dbReference type="InterPro" id="IPR024775">
    <property type="entry name" value="DinB-like"/>
</dbReference>
<comment type="caution">
    <text evidence="2">The sequence shown here is derived from an EMBL/GenBank/DDBJ whole genome shotgun (WGS) entry which is preliminary data.</text>
</comment>
<evidence type="ECO:0000313" key="2">
    <source>
        <dbReference type="EMBL" id="MFC4740060.1"/>
    </source>
</evidence>
<reference evidence="3" key="1">
    <citation type="journal article" date="2019" name="Int. J. Syst. Evol. Microbiol.">
        <title>The Global Catalogue of Microorganisms (GCM) 10K type strain sequencing project: providing services to taxonomists for standard genome sequencing and annotation.</title>
        <authorList>
            <consortium name="The Broad Institute Genomics Platform"/>
            <consortium name="The Broad Institute Genome Sequencing Center for Infectious Disease"/>
            <person name="Wu L."/>
            <person name="Ma J."/>
        </authorList>
    </citation>
    <scope>NUCLEOTIDE SEQUENCE [LARGE SCALE GENOMIC DNA]</scope>
    <source>
        <strain evidence="3">CCUG 50349</strain>
    </source>
</reference>